<gene>
    <name evidence="1" type="ORF">RKE40_27440</name>
</gene>
<organism evidence="1 2">
    <name type="scientific">Bosea rubneri</name>
    <dbReference type="NCBI Taxonomy" id="3075434"/>
    <lineage>
        <taxon>Bacteria</taxon>
        <taxon>Pseudomonadati</taxon>
        <taxon>Pseudomonadota</taxon>
        <taxon>Alphaproteobacteria</taxon>
        <taxon>Hyphomicrobiales</taxon>
        <taxon>Boseaceae</taxon>
        <taxon>Bosea</taxon>
    </lineage>
</organism>
<evidence type="ECO:0000313" key="1">
    <source>
        <dbReference type="EMBL" id="MDU0343637.1"/>
    </source>
</evidence>
<name>A0ABU3SFT7_9HYPH</name>
<proteinExistence type="predicted"/>
<protein>
    <submittedName>
        <fullName evidence="1">Uncharacterized protein</fullName>
    </submittedName>
</protein>
<accession>A0ABU3SFT7</accession>
<evidence type="ECO:0000313" key="2">
    <source>
        <dbReference type="Proteomes" id="UP001254257"/>
    </source>
</evidence>
<dbReference type="Proteomes" id="UP001254257">
    <property type="component" value="Unassembled WGS sequence"/>
</dbReference>
<keyword evidence="2" id="KW-1185">Reference proteome</keyword>
<sequence length="62" mass="6316">MTHVMPLDTLLTAHVAISLVAIATGLVAMPALAAGRWLPVLQAVFLVTTVATSPGSCSRSAD</sequence>
<dbReference type="EMBL" id="JAWDID010000078">
    <property type="protein sequence ID" value="MDU0343637.1"/>
    <property type="molecule type" value="Genomic_DNA"/>
</dbReference>
<comment type="caution">
    <text evidence="1">The sequence shown here is derived from an EMBL/GenBank/DDBJ whole genome shotgun (WGS) entry which is preliminary data.</text>
</comment>
<dbReference type="RefSeq" id="WP_316021340.1">
    <property type="nucleotide sequence ID" value="NZ_JAWDID010000078.1"/>
</dbReference>
<reference evidence="1 2" key="1">
    <citation type="submission" date="2023-09" db="EMBL/GenBank/DDBJ databases">
        <title>Whole genome shotgun sequencing (WGS) of Bosea sp. ZW T0_25, isolated from stored onions (Allium cepa).</title>
        <authorList>
            <person name="Stoll D.A."/>
            <person name="Huch M."/>
        </authorList>
    </citation>
    <scope>NUCLEOTIDE SEQUENCE [LARGE SCALE GENOMIC DNA]</scope>
    <source>
        <strain evidence="1 2">ZW T0_25</strain>
    </source>
</reference>